<dbReference type="AlphaFoldDB" id="A0A212JU16"/>
<dbReference type="GO" id="GO:0005829">
    <property type="term" value="C:cytosol"/>
    <property type="evidence" value="ECO:0007669"/>
    <property type="project" value="TreeGrafter"/>
</dbReference>
<sequence>MNERLSLQDLIDLLAKKQGIAKKEAETFLRELIAVISESIESNDPVRIKDFGVFKLVKVNARKSVDVNTGEAIEIPAHYKLSFTPDKSLKEAINKPFAHFESVVLEDGVSFENVENETEEDITEEQDDSTETSSIEEEITEYITVSEKSEEKAIEANEIVEETSDPEIQTEAEAESAITEAKEEAEIDTEKENTVTNAPETIQEEIVETFKTPSASTDIESMFYNHRKKSKRRRFISLGFVILLILAAFAIGGYYFQELAAFLTGQPAVDKSKKVVIVFDKKSPVDSLTQRQDSSQIKDVAQETKKEPQQETKLPKTEPKNEDVKVAAQPVKDSAKPLATETIRSGHTLRNIALEHYGHKSFWVYIYEENKAVIKNANNIALGTKLIIPAPAKYGIDSKNPASIEKAKQREAKLFKEMGI</sequence>
<evidence type="ECO:0000256" key="5">
    <source>
        <dbReference type="SAM" id="Phobius"/>
    </source>
</evidence>
<dbReference type="SUPFAM" id="SSF47729">
    <property type="entry name" value="IHF-like DNA-binding proteins"/>
    <property type="match status" value="1"/>
</dbReference>
<accession>A0A212JU16</accession>
<proteinExistence type="inferred from homology"/>
<evidence type="ECO:0000256" key="2">
    <source>
        <dbReference type="ARBA" id="ARBA00023125"/>
    </source>
</evidence>
<evidence type="ECO:0000256" key="4">
    <source>
        <dbReference type="SAM" id="MobiDB-lite"/>
    </source>
</evidence>
<dbReference type="Gene3D" id="4.10.520.10">
    <property type="entry name" value="IHF-like DNA-binding proteins"/>
    <property type="match status" value="1"/>
</dbReference>
<keyword evidence="2" id="KW-0238">DNA-binding</keyword>
<dbReference type="SMART" id="SM00411">
    <property type="entry name" value="BHL"/>
    <property type="match status" value="1"/>
</dbReference>
<dbReference type="PANTHER" id="PTHR33175:SF2">
    <property type="entry name" value="INTEGRATION HOST FACTOR SUBUNIT ALPHA"/>
    <property type="match status" value="1"/>
</dbReference>
<name>A0A212JU16_9BACT</name>
<dbReference type="GO" id="GO:0030527">
    <property type="term" value="F:structural constituent of chromatin"/>
    <property type="evidence" value="ECO:0007669"/>
    <property type="project" value="InterPro"/>
</dbReference>
<feature type="region of interest" description="Disordered" evidence="4">
    <location>
        <begin position="289"/>
        <end position="331"/>
    </location>
</feature>
<feature type="transmembrane region" description="Helical" evidence="5">
    <location>
        <begin position="235"/>
        <end position="256"/>
    </location>
</feature>
<dbReference type="PANTHER" id="PTHR33175">
    <property type="entry name" value="DNA-BINDING PROTEIN HU"/>
    <property type="match status" value="1"/>
</dbReference>
<dbReference type="EMBL" id="FLUM01000003">
    <property type="protein sequence ID" value="SBW02912.1"/>
    <property type="molecule type" value="Genomic_DNA"/>
</dbReference>
<dbReference type="RefSeq" id="WP_296942277.1">
    <property type="nucleotide sequence ID" value="NZ_LT599032.1"/>
</dbReference>
<evidence type="ECO:0000313" key="6">
    <source>
        <dbReference type="EMBL" id="SBW02912.1"/>
    </source>
</evidence>
<comment type="similarity">
    <text evidence="1 3">Belongs to the bacterial histone-like protein family.</text>
</comment>
<reference evidence="6" key="1">
    <citation type="submission" date="2016-04" db="EMBL/GenBank/DDBJ databases">
        <authorList>
            <person name="Evans L.H."/>
            <person name="Alamgir A."/>
            <person name="Owens N."/>
            <person name="Weber N.D."/>
            <person name="Virtaneva K."/>
            <person name="Barbian K."/>
            <person name="Babar A."/>
            <person name="Rosenke K."/>
        </authorList>
    </citation>
    <scope>NUCLEOTIDE SEQUENCE</scope>
    <source>
        <strain evidence="6">86-1</strain>
    </source>
</reference>
<evidence type="ECO:0000256" key="1">
    <source>
        <dbReference type="ARBA" id="ARBA00010529"/>
    </source>
</evidence>
<dbReference type="InterPro" id="IPR036779">
    <property type="entry name" value="LysM_dom_sf"/>
</dbReference>
<feature type="compositionally biased region" description="Basic and acidic residues" evidence="4">
    <location>
        <begin position="300"/>
        <end position="325"/>
    </location>
</feature>
<dbReference type="Gene3D" id="3.10.350.10">
    <property type="entry name" value="LysM domain"/>
    <property type="match status" value="1"/>
</dbReference>
<dbReference type="InterPro" id="IPR000119">
    <property type="entry name" value="Hist_DNA-bd"/>
</dbReference>
<protein>
    <recommendedName>
        <fullName evidence="7">LysM domain-containing protein</fullName>
    </recommendedName>
</protein>
<dbReference type="InterPro" id="IPR010992">
    <property type="entry name" value="IHF-like_DNA-bd_dom_sf"/>
</dbReference>
<evidence type="ECO:0008006" key="7">
    <source>
        <dbReference type="Google" id="ProtNLM"/>
    </source>
</evidence>
<dbReference type="Pfam" id="PF00216">
    <property type="entry name" value="Bac_DNA_binding"/>
    <property type="match status" value="1"/>
</dbReference>
<keyword evidence="5" id="KW-0812">Transmembrane</keyword>
<keyword evidence="5" id="KW-0472">Membrane</keyword>
<organism evidence="6">
    <name type="scientific">uncultured Dysgonomonas sp</name>
    <dbReference type="NCBI Taxonomy" id="206096"/>
    <lineage>
        <taxon>Bacteria</taxon>
        <taxon>Pseudomonadati</taxon>
        <taxon>Bacteroidota</taxon>
        <taxon>Bacteroidia</taxon>
        <taxon>Bacteroidales</taxon>
        <taxon>Dysgonomonadaceae</taxon>
        <taxon>Dysgonomonas</taxon>
        <taxon>environmental samples</taxon>
    </lineage>
</organism>
<evidence type="ECO:0000256" key="3">
    <source>
        <dbReference type="RuleBase" id="RU003939"/>
    </source>
</evidence>
<feature type="compositionally biased region" description="Acidic residues" evidence="4">
    <location>
        <begin position="114"/>
        <end position="134"/>
    </location>
</feature>
<feature type="region of interest" description="Disordered" evidence="4">
    <location>
        <begin position="113"/>
        <end position="134"/>
    </location>
</feature>
<keyword evidence="5" id="KW-1133">Transmembrane helix</keyword>
<gene>
    <name evidence="6" type="ORF">KL86DYS1_30436</name>
</gene>
<dbReference type="GO" id="GO:0003677">
    <property type="term" value="F:DNA binding"/>
    <property type="evidence" value="ECO:0007669"/>
    <property type="project" value="UniProtKB-KW"/>
</dbReference>